<comment type="similarity">
    <text evidence="2 10">Belongs to the TRAFAC class TrmE-Era-EngA-EngB-Septin-like GTPase superfamily. EngB GTPase family.</text>
</comment>
<dbReference type="AlphaFoldDB" id="D3RRA3"/>
<organism evidence="12 13">
    <name type="scientific">Allochromatium vinosum (strain ATCC 17899 / DSM 180 / NBRC 103801 / NCIMB 10441 / D)</name>
    <name type="common">Chromatium vinosum</name>
    <dbReference type="NCBI Taxonomy" id="572477"/>
    <lineage>
        <taxon>Bacteria</taxon>
        <taxon>Pseudomonadati</taxon>
        <taxon>Pseudomonadota</taxon>
        <taxon>Gammaproteobacteria</taxon>
        <taxon>Chromatiales</taxon>
        <taxon>Chromatiaceae</taxon>
        <taxon>Allochromatium</taxon>
    </lineage>
</organism>
<dbReference type="InterPro" id="IPR027417">
    <property type="entry name" value="P-loop_NTPase"/>
</dbReference>
<reference evidence="12 13" key="1">
    <citation type="journal article" date="2011" name="Stand. Genomic Sci.">
        <title>Complete genome sequence of Allochromatium vinosum DSM 180(T).</title>
        <authorList>
            <person name="Weissgerber T."/>
            <person name="Zigann R."/>
            <person name="Bruce D."/>
            <person name="Chang Y.J."/>
            <person name="Detter J.C."/>
            <person name="Han C."/>
            <person name="Hauser L."/>
            <person name="Jeffries C.D."/>
            <person name="Land M."/>
            <person name="Munk A.C."/>
            <person name="Tapia R."/>
            <person name="Dahl C."/>
        </authorList>
    </citation>
    <scope>NUCLEOTIDE SEQUENCE [LARGE SCALE GENOMIC DNA]</scope>
    <source>
        <strain evidence="13">ATCC 17899 / DSM 180 / NBRC 103801 / NCIMB 10441 / D</strain>
    </source>
</reference>
<dbReference type="Pfam" id="PF01926">
    <property type="entry name" value="MMR_HSR1"/>
    <property type="match status" value="1"/>
</dbReference>
<comment type="cofactor">
    <cofactor evidence="1">
        <name>Mg(2+)</name>
        <dbReference type="ChEBI" id="CHEBI:18420"/>
    </cofactor>
</comment>
<dbReference type="GO" id="GO:0005525">
    <property type="term" value="F:GTP binding"/>
    <property type="evidence" value="ECO:0007669"/>
    <property type="project" value="UniProtKB-UniRule"/>
</dbReference>
<dbReference type="NCBIfam" id="TIGR03598">
    <property type="entry name" value="GTPase_YsxC"/>
    <property type="match status" value="1"/>
</dbReference>
<keyword evidence="13" id="KW-1185">Reference proteome</keyword>
<dbReference type="HOGENOM" id="CLU_033732_1_0_6"/>
<name>D3RRA3_ALLVD</name>
<keyword evidence="8 10" id="KW-0717">Septation</keyword>
<dbReference type="EMBL" id="CP001896">
    <property type="protein sequence ID" value="ADC63815.1"/>
    <property type="molecule type" value="Genomic_DNA"/>
</dbReference>
<accession>D3RRA3</accession>
<dbReference type="SUPFAM" id="SSF52540">
    <property type="entry name" value="P-loop containing nucleoside triphosphate hydrolases"/>
    <property type="match status" value="1"/>
</dbReference>
<dbReference type="Proteomes" id="UP000001441">
    <property type="component" value="Chromosome"/>
</dbReference>
<evidence type="ECO:0000256" key="4">
    <source>
        <dbReference type="ARBA" id="ARBA00022723"/>
    </source>
</evidence>
<dbReference type="FunFam" id="3.40.50.300:FF:000098">
    <property type="entry name" value="Probable GTP-binding protein EngB"/>
    <property type="match status" value="1"/>
</dbReference>
<dbReference type="Gene3D" id="3.40.50.300">
    <property type="entry name" value="P-loop containing nucleotide triphosphate hydrolases"/>
    <property type="match status" value="1"/>
</dbReference>
<dbReference type="GO" id="GO:0046872">
    <property type="term" value="F:metal ion binding"/>
    <property type="evidence" value="ECO:0007669"/>
    <property type="project" value="UniProtKB-KW"/>
</dbReference>
<dbReference type="InterPro" id="IPR006073">
    <property type="entry name" value="GTP-bd"/>
</dbReference>
<gene>
    <name evidence="10" type="primary">engB</name>
    <name evidence="12" type="ordered locus">Alvin_2911</name>
</gene>
<evidence type="ECO:0000256" key="7">
    <source>
        <dbReference type="ARBA" id="ARBA00023134"/>
    </source>
</evidence>
<dbReference type="PANTHER" id="PTHR11649">
    <property type="entry name" value="MSS1/TRME-RELATED GTP-BINDING PROTEIN"/>
    <property type="match status" value="1"/>
</dbReference>
<evidence type="ECO:0000313" key="12">
    <source>
        <dbReference type="EMBL" id="ADC63815.1"/>
    </source>
</evidence>
<dbReference type="CDD" id="cd01876">
    <property type="entry name" value="YihA_EngB"/>
    <property type="match status" value="1"/>
</dbReference>
<evidence type="ECO:0000256" key="6">
    <source>
        <dbReference type="ARBA" id="ARBA00022842"/>
    </source>
</evidence>
<sequence>MTRSIRAASVVTTVTRLNPESMSDTRPPQSTRFHALYQGARFLTAATKLQQTPADEGREVAFAGRSNAGKSSAINAICHQNALARTSKTPGRTQQLIFFELDETRRLVDLPGYGYAKVPERIKLEWQRHLSHYLESRQSLVGLVIVMDIRHPLTDYDRQMLTWGRRAGLSILLLLTKADKLKRGAASATRLAVERAVADDSGQVEVQLFSAPERQGLAQVQATLDRWLHVGTPELQTPTT</sequence>
<dbReference type="GO" id="GO:0005829">
    <property type="term" value="C:cytosol"/>
    <property type="evidence" value="ECO:0007669"/>
    <property type="project" value="TreeGrafter"/>
</dbReference>
<dbReference type="STRING" id="572477.Alvin_2911"/>
<evidence type="ECO:0000256" key="10">
    <source>
        <dbReference type="HAMAP-Rule" id="MF_00321"/>
    </source>
</evidence>
<evidence type="ECO:0000256" key="3">
    <source>
        <dbReference type="ARBA" id="ARBA00022618"/>
    </source>
</evidence>
<evidence type="ECO:0000256" key="9">
    <source>
        <dbReference type="ARBA" id="ARBA00023306"/>
    </source>
</evidence>
<comment type="function">
    <text evidence="10">Necessary for normal cell division and for the maintenance of normal septation.</text>
</comment>
<protein>
    <recommendedName>
        <fullName evidence="10">Probable GTP-binding protein EngB</fullName>
    </recommendedName>
</protein>
<keyword evidence="4" id="KW-0479">Metal-binding</keyword>
<keyword evidence="3 10" id="KW-0132">Cell division</keyword>
<keyword evidence="9 10" id="KW-0131">Cell cycle</keyword>
<evidence type="ECO:0000256" key="2">
    <source>
        <dbReference type="ARBA" id="ARBA00009638"/>
    </source>
</evidence>
<dbReference type="HAMAP" id="MF_00321">
    <property type="entry name" value="GTPase_EngB"/>
    <property type="match status" value="1"/>
</dbReference>
<dbReference type="eggNOG" id="COG0218">
    <property type="taxonomic scope" value="Bacteria"/>
</dbReference>
<dbReference type="PROSITE" id="PS51706">
    <property type="entry name" value="G_ENGB"/>
    <property type="match status" value="1"/>
</dbReference>
<dbReference type="InterPro" id="IPR030393">
    <property type="entry name" value="G_ENGB_dom"/>
</dbReference>
<keyword evidence="6" id="KW-0460">Magnesium</keyword>
<dbReference type="PANTHER" id="PTHR11649:SF13">
    <property type="entry name" value="ENGB-TYPE G DOMAIN-CONTAINING PROTEIN"/>
    <property type="match status" value="1"/>
</dbReference>
<feature type="domain" description="EngB-type G" evidence="11">
    <location>
        <begin position="56"/>
        <end position="230"/>
    </location>
</feature>
<evidence type="ECO:0000313" key="13">
    <source>
        <dbReference type="Proteomes" id="UP000001441"/>
    </source>
</evidence>
<keyword evidence="5 10" id="KW-0547">Nucleotide-binding</keyword>
<evidence type="ECO:0000259" key="11">
    <source>
        <dbReference type="PROSITE" id="PS51706"/>
    </source>
</evidence>
<evidence type="ECO:0000256" key="8">
    <source>
        <dbReference type="ARBA" id="ARBA00023210"/>
    </source>
</evidence>
<evidence type="ECO:0000256" key="1">
    <source>
        <dbReference type="ARBA" id="ARBA00001946"/>
    </source>
</evidence>
<evidence type="ECO:0000256" key="5">
    <source>
        <dbReference type="ARBA" id="ARBA00022741"/>
    </source>
</evidence>
<dbReference type="InterPro" id="IPR019987">
    <property type="entry name" value="GTP-bd_ribosome_bio_YsxC"/>
</dbReference>
<dbReference type="GO" id="GO:0000917">
    <property type="term" value="P:division septum assembly"/>
    <property type="evidence" value="ECO:0007669"/>
    <property type="project" value="UniProtKB-KW"/>
</dbReference>
<dbReference type="KEGG" id="alv:Alvin_2911"/>
<keyword evidence="7 10" id="KW-0342">GTP-binding</keyword>
<proteinExistence type="inferred from homology"/>